<sequence length="260" mass="25876">MKYTTAIAVLAAAGAYADLQTVQSVLSSVSNGIEELNTAAQSFHGDVDAVKSKADNLVAAIRKGRSTVDASSDLSLADALGLTDPVGDLTKKGETLLATFKAKRSDVERAAACDTVRSELRDIKDNSQALINSVVSKVPKDAQVIAQNLASGLTKVLSQAQDDFSEANCKNAGGATRSGPSSQTSPAPGNTAGASEPAAPSAGPSTSETGPAATLIPPVTVSPTHAANATATAGVPPVTAGASFLAPAGGLVLVLVAALL</sequence>
<gene>
    <name evidence="2" type="ORF">E4U42_001824</name>
</gene>
<organism evidence="2 3">
    <name type="scientific">Claviceps africana</name>
    <dbReference type="NCBI Taxonomy" id="83212"/>
    <lineage>
        <taxon>Eukaryota</taxon>
        <taxon>Fungi</taxon>
        <taxon>Dikarya</taxon>
        <taxon>Ascomycota</taxon>
        <taxon>Pezizomycotina</taxon>
        <taxon>Sordariomycetes</taxon>
        <taxon>Hypocreomycetidae</taxon>
        <taxon>Hypocreales</taxon>
        <taxon>Clavicipitaceae</taxon>
        <taxon>Claviceps</taxon>
    </lineage>
</organism>
<dbReference type="AlphaFoldDB" id="A0A8K0NE00"/>
<reference evidence="2" key="1">
    <citation type="journal article" date="2020" name="bioRxiv">
        <title>Whole genome comparisons of ergot fungi reveals the divergence and evolution of species within the genus Claviceps are the result of varying mechanisms driving genome evolution and host range expansion.</title>
        <authorList>
            <person name="Wyka S.A."/>
            <person name="Mondo S.J."/>
            <person name="Liu M."/>
            <person name="Dettman J."/>
            <person name="Nalam V."/>
            <person name="Broders K.D."/>
        </authorList>
    </citation>
    <scope>NUCLEOTIDE SEQUENCE</scope>
    <source>
        <strain evidence="2">CCC 489</strain>
    </source>
</reference>
<dbReference type="GO" id="GO:0005576">
    <property type="term" value="C:extracellular region"/>
    <property type="evidence" value="ECO:0007669"/>
    <property type="project" value="TreeGrafter"/>
</dbReference>
<dbReference type="Proteomes" id="UP000811619">
    <property type="component" value="Unassembled WGS sequence"/>
</dbReference>
<comment type="caution">
    <text evidence="2">The sequence shown here is derived from an EMBL/GenBank/DDBJ whole genome shotgun (WGS) entry which is preliminary data.</text>
</comment>
<evidence type="ECO:0000313" key="2">
    <source>
        <dbReference type="EMBL" id="KAG5912796.1"/>
    </source>
</evidence>
<evidence type="ECO:0000256" key="1">
    <source>
        <dbReference type="SAM" id="MobiDB-lite"/>
    </source>
</evidence>
<dbReference type="InterPro" id="IPR021054">
    <property type="entry name" value="Cell_wall_mannoprotein_1"/>
</dbReference>
<dbReference type="OrthoDB" id="2422134at2759"/>
<dbReference type="Gene3D" id="1.20.1280.140">
    <property type="match status" value="1"/>
</dbReference>
<evidence type="ECO:0000313" key="3">
    <source>
        <dbReference type="Proteomes" id="UP000811619"/>
    </source>
</evidence>
<dbReference type="PANTHER" id="PTHR38123:SF6">
    <property type="entry name" value="CELL WALL SERINE-THREONINE-RICH GALACTOMANNOPROTEIN MP1 (AFU_ORTHOLOGUE AFUA_4G03240)"/>
    <property type="match status" value="1"/>
</dbReference>
<dbReference type="Pfam" id="PF12296">
    <property type="entry name" value="HsbA"/>
    <property type="match status" value="1"/>
</dbReference>
<keyword evidence="3" id="KW-1185">Reference proteome</keyword>
<proteinExistence type="predicted"/>
<feature type="compositionally biased region" description="Low complexity" evidence="1">
    <location>
        <begin position="191"/>
        <end position="209"/>
    </location>
</feature>
<dbReference type="PANTHER" id="PTHR38123">
    <property type="entry name" value="CELL WALL SERINE-THREONINE-RICH GALACTOMANNOPROTEIN MP1 (AFU_ORTHOLOGUE AFUA_4G03240)"/>
    <property type="match status" value="1"/>
</dbReference>
<evidence type="ECO:0008006" key="4">
    <source>
        <dbReference type="Google" id="ProtNLM"/>
    </source>
</evidence>
<protein>
    <recommendedName>
        <fullName evidence="4">Cell wall protein</fullName>
    </recommendedName>
</protein>
<feature type="compositionally biased region" description="Polar residues" evidence="1">
    <location>
        <begin position="178"/>
        <end position="188"/>
    </location>
</feature>
<dbReference type="EMBL" id="SRPY01001581">
    <property type="protein sequence ID" value="KAG5912796.1"/>
    <property type="molecule type" value="Genomic_DNA"/>
</dbReference>
<name>A0A8K0NE00_9HYPO</name>
<feature type="region of interest" description="Disordered" evidence="1">
    <location>
        <begin position="168"/>
        <end position="219"/>
    </location>
</feature>
<accession>A0A8K0NE00</accession>